<dbReference type="SUPFAM" id="SSF53474">
    <property type="entry name" value="alpha/beta-Hydrolases"/>
    <property type="match status" value="1"/>
</dbReference>
<dbReference type="EMBL" id="DF973556">
    <property type="protein sequence ID" value="GAU34452.1"/>
    <property type="molecule type" value="Genomic_DNA"/>
</dbReference>
<dbReference type="Proteomes" id="UP000242715">
    <property type="component" value="Unassembled WGS sequence"/>
</dbReference>
<name>A0A2Z6NCS2_TRISU</name>
<dbReference type="AlphaFoldDB" id="A0A2Z6NCS2"/>
<evidence type="ECO:0008006" key="3">
    <source>
        <dbReference type="Google" id="ProtNLM"/>
    </source>
</evidence>
<dbReference type="OrthoDB" id="9988524at2759"/>
<dbReference type="InterPro" id="IPR029058">
    <property type="entry name" value="AB_hydrolase_fold"/>
</dbReference>
<sequence>MVNLAAALGKDGISAFRFDFAGNGESEGSFQYGNYYREVEDLRAIVQHFREKKYVITAIVGHSKVSMENVVFRRFAGNVVFCRFVGGNVVLLYASKYKDIHTIVNISGRFNLARGKIMFRVTEESLMDRLNTITHLACLSIPENCRVLTVHGSMDETVPAEDALEFSKFILNHELCIIEGADHEYTCHQDELTSLVLEFIKVHHDKENNTSKQTRFGRVDKPIHYR</sequence>
<dbReference type="PANTHER" id="PTHR42886">
    <property type="entry name" value="RE40534P-RELATED"/>
    <property type="match status" value="1"/>
</dbReference>
<keyword evidence="2" id="KW-1185">Reference proteome</keyword>
<protein>
    <recommendedName>
        <fullName evidence="3">Serine aminopeptidase S33 domain-containing protein</fullName>
    </recommendedName>
</protein>
<dbReference type="Gene3D" id="3.40.50.1820">
    <property type="entry name" value="alpha/beta hydrolase"/>
    <property type="match status" value="1"/>
</dbReference>
<organism evidence="1 2">
    <name type="scientific">Trifolium subterraneum</name>
    <name type="common">Subterranean clover</name>
    <dbReference type="NCBI Taxonomy" id="3900"/>
    <lineage>
        <taxon>Eukaryota</taxon>
        <taxon>Viridiplantae</taxon>
        <taxon>Streptophyta</taxon>
        <taxon>Embryophyta</taxon>
        <taxon>Tracheophyta</taxon>
        <taxon>Spermatophyta</taxon>
        <taxon>Magnoliopsida</taxon>
        <taxon>eudicotyledons</taxon>
        <taxon>Gunneridae</taxon>
        <taxon>Pentapetalae</taxon>
        <taxon>rosids</taxon>
        <taxon>fabids</taxon>
        <taxon>Fabales</taxon>
        <taxon>Fabaceae</taxon>
        <taxon>Papilionoideae</taxon>
        <taxon>50 kb inversion clade</taxon>
        <taxon>NPAAA clade</taxon>
        <taxon>Hologalegina</taxon>
        <taxon>IRL clade</taxon>
        <taxon>Trifolieae</taxon>
        <taxon>Trifolium</taxon>
    </lineage>
</organism>
<dbReference type="PANTHER" id="PTHR42886:SF38">
    <property type="entry name" value="ALPHA_BETA-HYDROLASES SUPERFAMILY PROTEIN"/>
    <property type="match status" value="1"/>
</dbReference>
<gene>
    <name evidence="1" type="ORF">TSUD_06630</name>
</gene>
<reference evidence="2" key="1">
    <citation type="journal article" date="2017" name="Front. Plant Sci.">
        <title>Climate Clever Clovers: New Paradigm to Reduce the Environmental Footprint of Ruminants by Breeding Low Methanogenic Forages Utilizing Haplotype Variation.</title>
        <authorList>
            <person name="Kaur P."/>
            <person name="Appels R."/>
            <person name="Bayer P.E."/>
            <person name="Keeble-Gagnere G."/>
            <person name="Wang J."/>
            <person name="Hirakawa H."/>
            <person name="Shirasawa K."/>
            <person name="Vercoe P."/>
            <person name="Stefanova K."/>
            <person name="Durmic Z."/>
            <person name="Nichols P."/>
            <person name="Revell C."/>
            <person name="Isobe S.N."/>
            <person name="Edwards D."/>
            <person name="Erskine W."/>
        </authorList>
    </citation>
    <scope>NUCLEOTIDE SEQUENCE [LARGE SCALE GENOMIC DNA]</scope>
    <source>
        <strain evidence="2">cv. Daliak</strain>
    </source>
</reference>
<evidence type="ECO:0000313" key="2">
    <source>
        <dbReference type="Proteomes" id="UP000242715"/>
    </source>
</evidence>
<proteinExistence type="predicted"/>
<evidence type="ECO:0000313" key="1">
    <source>
        <dbReference type="EMBL" id="GAU34452.1"/>
    </source>
</evidence>
<accession>A0A2Z6NCS2</accession>